<dbReference type="InParanoid" id="A0A674GTY0"/>
<feature type="compositionally biased region" description="Polar residues" evidence="10">
    <location>
        <begin position="334"/>
        <end position="347"/>
    </location>
</feature>
<evidence type="ECO:0000256" key="3">
    <source>
        <dbReference type="ARBA" id="ARBA00022679"/>
    </source>
</evidence>
<evidence type="ECO:0000256" key="6">
    <source>
        <dbReference type="ARBA" id="ARBA00022786"/>
    </source>
</evidence>
<keyword evidence="6" id="KW-0833">Ubl conjugation pathway</keyword>
<dbReference type="InterPro" id="IPR013083">
    <property type="entry name" value="Znf_RING/FYVE/PHD"/>
</dbReference>
<feature type="compositionally biased region" description="Low complexity" evidence="10">
    <location>
        <begin position="308"/>
        <end position="323"/>
    </location>
</feature>
<dbReference type="GeneTree" id="ENSGT00950000182865"/>
<dbReference type="SUPFAM" id="SSF57903">
    <property type="entry name" value="FYVE/PHD zinc finger"/>
    <property type="match status" value="3"/>
</dbReference>
<evidence type="ECO:0000256" key="5">
    <source>
        <dbReference type="ARBA" id="ARBA00022771"/>
    </source>
</evidence>
<dbReference type="InterPro" id="IPR001841">
    <property type="entry name" value="Znf_RING"/>
</dbReference>
<evidence type="ECO:0000259" key="11">
    <source>
        <dbReference type="PROSITE" id="PS50089"/>
    </source>
</evidence>
<dbReference type="InterPro" id="IPR059102">
    <property type="entry name" value="PHD_PHF7/G2E3-like"/>
</dbReference>
<evidence type="ECO:0000256" key="10">
    <source>
        <dbReference type="SAM" id="MobiDB-lite"/>
    </source>
</evidence>
<dbReference type="Pfam" id="PF13771">
    <property type="entry name" value="zf-HC5HC2H"/>
    <property type="match status" value="1"/>
</dbReference>
<feature type="compositionally biased region" description="Basic residues" evidence="10">
    <location>
        <begin position="613"/>
        <end position="626"/>
    </location>
</feature>
<dbReference type="PROSITE" id="PS51805">
    <property type="entry name" value="EPHD"/>
    <property type="match status" value="1"/>
</dbReference>
<sequence>MCDRRQEGPGAREPVCMLCRRAEADPDVCSDKLEKHGLCAHVYCLFFATLLFAQEDEHVGLKGFLPRDILVAVRRAAQKRCCVCGQSGATIMCCMEDCDRWFHLPCAKEGGCVTQYIPYYSSYCPEHRPEQDVEATPEPGTNCLICLEPVEDRKTFRTLVCPACKRAWFHRDCIQGQAMRTGLFHFRCPHCRSLMVFAYEMLNLGIRIPFRQPTWEDNDAFADLGERHSRCNARDCLYPGGREEAEEEGPWELLLCSSCAAEGTHRRCSGLRNSVQSWECDSCAGPETASRDEPELSGPSLTSQSGLEPAHSSAESEAISPSSRGPVPSGLAPQASSAETSSTARQQSLPSPSLDTSSPSTPRSLYSSIPEPEDRGHSRHAGPGRRRTRSRQQGRASNGPVRSRSRCDRRSRTRPRTERPRRRETASQASPRRSRSRQQHRALSPPVRSRSRRGRSHRTATRTERPRQRQTPSRVSPRRSRSRLQRRASNQPLRSRSCQDRSSRARPRTERPRRRQTPSRVSPRRSRSRQQGQAQSPPVRPSSHRDRSSRRRPRKERPRQRQTPSQASPRRSRCRPQHRASNQPLRSRSRQDRSRRRAASAERPRRMGTPSGRSRRGNRSRQRRRASTGTSNSST</sequence>
<dbReference type="PROSITE" id="PS50089">
    <property type="entry name" value="ZF_RING_2"/>
    <property type="match status" value="1"/>
</dbReference>
<dbReference type="PANTHER" id="PTHR12420:SF47">
    <property type="entry name" value="PHD FINGER PROTEIN 7"/>
    <property type="match status" value="1"/>
</dbReference>
<evidence type="ECO:0000313" key="13">
    <source>
        <dbReference type="Ensembl" id="ENSTGUP00000026090.1"/>
    </source>
</evidence>
<evidence type="ECO:0000256" key="7">
    <source>
        <dbReference type="ARBA" id="ARBA00022833"/>
    </source>
</evidence>
<feature type="domain" description="PHD-type" evidence="12">
    <location>
        <begin position="13"/>
        <end position="128"/>
    </location>
</feature>
<dbReference type="CDD" id="cd16448">
    <property type="entry name" value="RING-H2"/>
    <property type="match status" value="1"/>
</dbReference>
<dbReference type="AlphaFoldDB" id="A0A674GTY0"/>
<evidence type="ECO:0000259" key="12">
    <source>
        <dbReference type="PROSITE" id="PS51805"/>
    </source>
</evidence>
<dbReference type="InterPro" id="IPR001965">
    <property type="entry name" value="Znf_PHD"/>
</dbReference>
<reference evidence="13 14" key="1">
    <citation type="journal article" date="2010" name="Nature">
        <title>The genome of a songbird.</title>
        <authorList>
            <person name="Warren W.C."/>
            <person name="Clayton D.F."/>
            <person name="Ellegren H."/>
            <person name="Arnold A.P."/>
            <person name="Hillier L.W."/>
            <person name="Kunstner A."/>
            <person name="Searle S."/>
            <person name="White S."/>
            <person name="Vilella A.J."/>
            <person name="Fairley S."/>
            <person name="Heger A."/>
            <person name="Kong L."/>
            <person name="Ponting C.P."/>
            <person name="Jarvis E.D."/>
            <person name="Mello C.V."/>
            <person name="Minx P."/>
            <person name="Lovell P."/>
            <person name="Velho T.A."/>
            <person name="Ferris M."/>
            <person name="Balakrishnan C.N."/>
            <person name="Sinha S."/>
            <person name="Blatti C."/>
            <person name="London S.E."/>
            <person name="Li Y."/>
            <person name="Lin Y.C."/>
            <person name="George J."/>
            <person name="Sweedler J."/>
            <person name="Southey B."/>
            <person name="Gunaratne P."/>
            <person name="Watson M."/>
            <person name="Nam K."/>
            <person name="Backstrom N."/>
            <person name="Smeds L."/>
            <person name="Nabholz B."/>
            <person name="Itoh Y."/>
            <person name="Whitney O."/>
            <person name="Pfenning A.R."/>
            <person name="Howard J."/>
            <person name="Volker M."/>
            <person name="Skinner B.M."/>
            <person name="Griffin D.K."/>
            <person name="Ye L."/>
            <person name="McLaren W.M."/>
            <person name="Flicek P."/>
            <person name="Quesada V."/>
            <person name="Velasco G."/>
            <person name="Lopez-Otin C."/>
            <person name="Puente X.S."/>
            <person name="Olender T."/>
            <person name="Lancet D."/>
            <person name="Smit A.F."/>
            <person name="Hubley R."/>
            <person name="Konkel M.K."/>
            <person name="Walker J.A."/>
            <person name="Batzer M.A."/>
            <person name="Gu W."/>
            <person name="Pollock D.D."/>
            <person name="Chen L."/>
            <person name="Cheng Z."/>
            <person name="Eichler E.E."/>
            <person name="Stapley J."/>
            <person name="Slate J."/>
            <person name="Ekblom R."/>
            <person name="Birkhead T."/>
            <person name="Burke T."/>
            <person name="Burt D."/>
            <person name="Scharff C."/>
            <person name="Adam I."/>
            <person name="Richard H."/>
            <person name="Sultan M."/>
            <person name="Soldatov A."/>
            <person name="Lehrach H."/>
            <person name="Edwards S.V."/>
            <person name="Yang S.P."/>
            <person name="Li X."/>
            <person name="Graves T."/>
            <person name="Fulton L."/>
            <person name="Nelson J."/>
            <person name="Chinwalla A."/>
            <person name="Hou S."/>
            <person name="Mardis E.R."/>
            <person name="Wilson R.K."/>
        </authorList>
    </citation>
    <scope>NUCLEOTIDE SEQUENCE [LARGE SCALE GENOMIC DNA]</scope>
</reference>
<keyword evidence="5 9" id="KW-0863">Zinc-finger</keyword>
<evidence type="ECO:0000256" key="8">
    <source>
        <dbReference type="ARBA" id="ARBA00023242"/>
    </source>
</evidence>
<dbReference type="InterPro" id="IPR011011">
    <property type="entry name" value="Znf_FYVE_PHD"/>
</dbReference>
<dbReference type="SMART" id="SM00249">
    <property type="entry name" value="PHD"/>
    <property type="match status" value="3"/>
</dbReference>
<dbReference type="Gene3D" id="3.30.40.10">
    <property type="entry name" value="Zinc/RING finger domain, C3HC4 (zinc finger)"/>
    <property type="match status" value="3"/>
</dbReference>
<feature type="region of interest" description="Disordered" evidence="10">
    <location>
        <begin position="282"/>
        <end position="635"/>
    </location>
</feature>
<dbReference type="InterPro" id="IPR051188">
    <property type="entry name" value="PHD-type_Zinc_Finger"/>
</dbReference>
<accession>A0A674GTY0</accession>
<dbReference type="GO" id="GO:0008270">
    <property type="term" value="F:zinc ion binding"/>
    <property type="evidence" value="ECO:0007669"/>
    <property type="project" value="UniProtKB-KW"/>
</dbReference>
<feature type="compositionally biased region" description="Low complexity" evidence="10">
    <location>
        <begin position="348"/>
        <end position="368"/>
    </location>
</feature>
<dbReference type="PANTHER" id="PTHR12420">
    <property type="entry name" value="PHD FINGER PROTEIN"/>
    <property type="match status" value="1"/>
</dbReference>
<keyword evidence="14" id="KW-1185">Reference proteome</keyword>
<reference evidence="13" key="2">
    <citation type="submission" date="2025-08" db="UniProtKB">
        <authorList>
            <consortium name="Ensembl"/>
        </authorList>
    </citation>
    <scope>IDENTIFICATION</scope>
</reference>
<comment type="subcellular location">
    <subcellularLocation>
        <location evidence="1">Nucleus</location>
    </subcellularLocation>
</comment>
<evidence type="ECO:0000256" key="2">
    <source>
        <dbReference type="ARBA" id="ARBA00004906"/>
    </source>
</evidence>
<feature type="compositionally biased region" description="Basic and acidic residues" evidence="10">
    <location>
        <begin position="405"/>
        <end position="425"/>
    </location>
</feature>
<name>A0A674GTY0_TAEGU</name>
<evidence type="ECO:0000313" key="14">
    <source>
        <dbReference type="Proteomes" id="UP000007754"/>
    </source>
</evidence>
<protein>
    <submittedName>
        <fullName evidence="13">PHD finger protein 7-like</fullName>
    </submittedName>
</protein>
<dbReference type="Proteomes" id="UP000007754">
    <property type="component" value="Chromosome 12"/>
</dbReference>
<dbReference type="OMA" id="DAYADQM"/>
<keyword evidence="7" id="KW-0862">Zinc</keyword>
<comment type="pathway">
    <text evidence="2">Protein modification; protein ubiquitination.</text>
</comment>
<reference evidence="13" key="3">
    <citation type="submission" date="2025-09" db="UniProtKB">
        <authorList>
            <consortium name="Ensembl"/>
        </authorList>
    </citation>
    <scope>IDENTIFICATION</scope>
</reference>
<dbReference type="Ensembl" id="ENSTGUT00000028801.1">
    <property type="protein sequence ID" value="ENSTGUP00000026090.1"/>
    <property type="gene ID" value="ENSTGUG00000019357.1"/>
</dbReference>
<dbReference type="GO" id="GO:0005634">
    <property type="term" value="C:nucleus"/>
    <property type="evidence" value="ECO:0007669"/>
    <property type="project" value="TreeGrafter"/>
</dbReference>
<feature type="compositionally biased region" description="Basic residues" evidence="10">
    <location>
        <begin position="449"/>
        <end position="460"/>
    </location>
</feature>
<dbReference type="Pfam" id="PF26054">
    <property type="entry name" value="PHD_G2E3"/>
    <property type="match status" value="1"/>
</dbReference>
<feature type="compositionally biased region" description="Basic residues" evidence="10">
    <location>
        <begin position="547"/>
        <end position="560"/>
    </location>
</feature>
<evidence type="ECO:0000256" key="1">
    <source>
        <dbReference type="ARBA" id="ARBA00004123"/>
    </source>
</evidence>
<dbReference type="InterPro" id="IPR034732">
    <property type="entry name" value="EPHD"/>
</dbReference>
<feature type="compositionally biased region" description="Basic and acidic residues" evidence="10">
    <location>
        <begin position="497"/>
        <end position="510"/>
    </location>
</feature>
<evidence type="ECO:0000256" key="9">
    <source>
        <dbReference type="PROSITE-ProRule" id="PRU00175"/>
    </source>
</evidence>
<keyword evidence="8" id="KW-0539">Nucleus</keyword>
<dbReference type="InterPro" id="IPR042013">
    <property type="entry name" value="PHF7/G2E3_ePHD"/>
</dbReference>
<evidence type="ECO:0000256" key="4">
    <source>
        <dbReference type="ARBA" id="ARBA00022723"/>
    </source>
</evidence>
<organism evidence="13 14">
    <name type="scientific">Taeniopygia guttata</name>
    <name type="common">Zebra finch</name>
    <name type="synonym">Poephila guttata</name>
    <dbReference type="NCBI Taxonomy" id="59729"/>
    <lineage>
        <taxon>Eukaryota</taxon>
        <taxon>Metazoa</taxon>
        <taxon>Chordata</taxon>
        <taxon>Craniata</taxon>
        <taxon>Vertebrata</taxon>
        <taxon>Euteleostomi</taxon>
        <taxon>Archelosauria</taxon>
        <taxon>Archosauria</taxon>
        <taxon>Dinosauria</taxon>
        <taxon>Saurischia</taxon>
        <taxon>Theropoda</taxon>
        <taxon>Coelurosauria</taxon>
        <taxon>Aves</taxon>
        <taxon>Neognathae</taxon>
        <taxon>Neoaves</taxon>
        <taxon>Telluraves</taxon>
        <taxon>Australaves</taxon>
        <taxon>Passeriformes</taxon>
        <taxon>Passeroidea</taxon>
        <taxon>Estrildidae</taxon>
        <taxon>Estrildinae</taxon>
        <taxon>Taeniopygia</taxon>
    </lineage>
</organism>
<proteinExistence type="predicted"/>
<dbReference type="CDD" id="cd15669">
    <property type="entry name" value="ePHD_PHF7_G2E3_like"/>
    <property type="match status" value="1"/>
</dbReference>
<keyword evidence="3" id="KW-0808">Transferase</keyword>
<feature type="compositionally biased region" description="Basic residues" evidence="10">
    <location>
        <begin position="377"/>
        <end position="392"/>
    </location>
</feature>
<dbReference type="SMART" id="SM00184">
    <property type="entry name" value="RING"/>
    <property type="match status" value="2"/>
</dbReference>
<feature type="compositionally biased region" description="Basic residues" evidence="10">
    <location>
        <begin position="511"/>
        <end position="528"/>
    </location>
</feature>
<feature type="domain" description="RING-type" evidence="11">
    <location>
        <begin position="143"/>
        <end position="192"/>
    </location>
</feature>
<keyword evidence="4" id="KW-0479">Metal-binding</keyword>
<feature type="compositionally biased region" description="Basic residues" evidence="10">
    <location>
        <begin position="476"/>
        <end position="486"/>
    </location>
</feature>